<dbReference type="PANTHER" id="PTHR36566:SF1">
    <property type="entry name" value="PYRIDINIUM-3,5-BISTHIOCARBOXYLIC ACID MONONUCLEOTIDE NICKEL INSERTION PROTEIN"/>
    <property type="match status" value="1"/>
</dbReference>
<dbReference type="STRING" id="665118.SAMN02983003_0083"/>
<keyword evidence="4" id="KW-1185">Reference proteome</keyword>
<accession>A0A1K2HS85</accession>
<gene>
    <name evidence="3" type="ORF">SAMN02983003_0083</name>
</gene>
<reference evidence="3 4" key="1">
    <citation type="submission" date="2016-11" db="EMBL/GenBank/DDBJ databases">
        <authorList>
            <person name="Jaros S."/>
            <person name="Januszkiewicz K."/>
            <person name="Wedrychowicz H."/>
        </authorList>
    </citation>
    <scope>NUCLEOTIDE SEQUENCE [LARGE SCALE GENOMIC DNA]</scope>
    <source>
        <strain evidence="3 4">ATCC 23634</strain>
    </source>
</reference>
<feature type="region of interest" description="Disordered" evidence="2">
    <location>
        <begin position="362"/>
        <end position="383"/>
    </location>
</feature>
<dbReference type="PANTHER" id="PTHR36566">
    <property type="entry name" value="NICKEL INSERTION PROTEIN-RELATED"/>
    <property type="match status" value="1"/>
</dbReference>
<evidence type="ECO:0000313" key="4">
    <source>
        <dbReference type="Proteomes" id="UP000183447"/>
    </source>
</evidence>
<evidence type="ECO:0000313" key="3">
    <source>
        <dbReference type="EMBL" id="SFZ80714.1"/>
    </source>
</evidence>
<dbReference type="Proteomes" id="UP000183447">
    <property type="component" value="Unassembled WGS sequence"/>
</dbReference>
<name>A0A1K2HS85_9HYPH</name>
<dbReference type="AlphaFoldDB" id="A0A1K2HS85"/>
<feature type="compositionally biased region" description="Basic and acidic residues" evidence="2">
    <location>
        <begin position="362"/>
        <end position="380"/>
    </location>
</feature>
<dbReference type="Gene3D" id="3.30.70.1380">
    <property type="entry name" value="Transcriptional regulatory protein pf0864 domain like"/>
    <property type="match status" value="1"/>
</dbReference>
<proteinExistence type="predicted"/>
<evidence type="ECO:0000256" key="1">
    <source>
        <dbReference type="ARBA" id="ARBA00022596"/>
    </source>
</evidence>
<dbReference type="Pfam" id="PF01969">
    <property type="entry name" value="Ni_insertion"/>
    <property type="match status" value="1"/>
</dbReference>
<keyword evidence="1" id="KW-0533">Nickel</keyword>
<sequence>MTKTPRLSAIHLDAVGGIAGDMFVAGMLDALPHLERGVMADLAALLPAEAGRPVLSVGESGGLRVRRFGLEAAGHAHHHHHGHAHAHHDHHHGTSFAALRARIAGARLSTGTAEAAIGILTLLAEAEAKMHGVAIEAVHFHELADWDSLMDVVAAGSIVAALGPVDWSVSALPRGAGLVKTQHGLLPVPAPATAELLAGFALRDDGIGGERVTPTGAAIVKFLVDPARAPVSGRLVASGMGAGTRTLPGMPNILRVLGFAAEAKVAGESVVVISFEIDDMTGEEIGIAAERLRATEGVLDLVLVSVAGKKGRPATQFQLLVRPGDEDAVARTCLLQTSTIGLRLREEKRMILPRSLAGDPDARIKRVTRPDGSETIKAESDDLAVGDTLAERRGLARRREGQ</sequence>
<evidence type="ECO:0000256" key="2">
    <source>
        <dbReference type="SAM" id="MobiDB-lite"/>
    </source>
</evidence>
<protein>
    <recommendedName>
        <fullName evidence="5">LarC family nickel insertion protein</fullName>
    </recommendedName>
</protein>
<dbReference type="InterPro" id="IPR002822">
    <property type="entry name" value="Ni_insertion"/>
</dbReference>
<organism evidence="3 4">
    <name type="scientific">Devosia enhydra</name>
    <dbReference type="NCBI Taxonomy" id="665118"/>
    <lineage>
        <taxon>Bacteria</taxon>
        <taxon>Pseudomonadati</taxon>
        <taxon>Pseudomonadota</taxon>
        <taxon>Alphaproteobacteria</taxon>
        <taxon>Hyphomicrobiales</taxon>
        <taxon>Devosiaceae</taxon>
        <taxon>Devosia</taxon>
    </lineage>
</organism>
<evidence type="ECO:0008006" key="5">
    <source>
        <dbReference type="Google" id="ProtNLM"/>
    </source>
</evidence>
<dbReference type="EMBL" id="FPKU01000001">
    <property type="protein sequence ID" value="SFZ80714.1"/>
    <property type="molecule type" value="Genomic_DNA"/>
</dbReference>
<dbReference type="RefSeq" id="WP_244545226.1">
    <property type="nucleotide sequence ID" value="NZ_FPKU01000001.1"/>
</dbReference>